<comment type="caution">
    <text evidence="3">The sequence shown here is derived from an EMBL/GenBank/DDBJ whole genome shotgun (WGS) entry which is preliminary data.</text>
</comment>
<keyword evidence="2" id="KW-0472">Membrane</keyword>
<feature type="transmembrane region" description="Helical" evidence="2">
    <location>
        <begin position="76"/>
        <end position="100"/>
    </location>
</feature>
<dbReference type="AlphaFoldDB" id="A0A4Q0I883"/>
<dbReference type="Proteomes" id="UP000289166">
    <property type="component" value="Unassembled WGS sequence"/>
</dbReference>
<keyword evidence="2" id="KW-0812">Transmembrane</keyword>
<protein>
    <submittedName>
        <fullName evidence="3">DUF4179 domain-containing protein</fullName>
    </submittedName>
</protein>
<reference evidence="4" key="1">
    <citation type="submission" date="2018-11" db="EMBL/GenBank/DDBJ databases">
        <title>Genome sequencing of a novel mesophilic and cellulolytic organism within the genus Hungateiclostridium.</title>
        <authorList>
            <person name="Rettenmaier R."/>
            <person name="Liebl W."/>
            <person name="Zverlov V."/>
        </authorList>
    </citation>
    <scope>NUCLEOTIDE SEQUENCE [LARGE SCALE GENOMIC DNA]</scope>
    <source>
        <strain evidence="4">N2K1</strain>
    </source>
</reference>
<keyword evidence="2" id="KW-1133">Transmembrane helix</keyword>
<gene>
    <name evidence="3" type="ORF">EFD62_01710</name>
</gene>
<feature type="coiled-coil region" evidence="1">
    <location>
        <begin position="1"/>
        <end position="28"/>
    </location>
</feature>
<dbReference type="OrthoDB" id="2062346at2"/>
<dbReference type="EMBL" id="RLII01000001">
    <property type="protein sequence ID" value="RXE60661.1"/>
    <property type="molecule type" value="Genomic_DNA"/>
</dbReference>
<organism evidence="3 4">
    <name type="scientific">Acetivibrio mesophilus</name>
    <dbReference type="NCBI Taxonomy" id="2487273"/>
    <lineage>
        <taxon>Bacteria</taxon>
        <taxon>Bacillati</taxon>
        <taxon>Bacillota</taxon>
        <taxon>Clostridia</taxon>
        <taxon>Eubacteriales</taxon>
        <taxon>Oscillospiraceae</taxon>
        <taxon>Acetivibrio</taxon>
    </lineage>
</organism>
<evidence type="ECO:0000313" key="4">
    <source>
        <dbReference type="Proteomes" id="UP000289166"/>
    </source>
</evidence>
<name>A0A4Q0I883_9FIRM</name>
<evidence type="ECO:0000256" key="2">
    <source>
        <dbReference type="SAM" id="Phobius"/>
    </source>
</evidence>
<sequence length="117" mass="13251">MRNTDERLVAVQRRVEELERQKRQRKYRYIGWSAVAACLIIIVGTAVAMPGIMAGLSEKDYNNTGMMASIFSEGRVLGYILIGLLAFALGVCLTILCFLLQPRRQWDKGDCNNDRTH</sequence>
<dbReference type="RefSeq" id="WP_069194590.1">
    <property type="nucleotide sequence ID" value="NZ_RLII01000001.1"/>
</dbReference>
<proteinExistence type="predicted"/>
<evidence type="ECO:0000313" key="3">
    <source>
        <dbReference type="EMBL" id="RXE60661.1"/>
    </source>
</evidence>
<feature type="transmembrane region" description="Helical" evidence="2">
    <location>
        <begin position="29"/>
        <end position="56"/>
    </location>
</feature>
<keyword evidence="4" id="KW-1185">Reference proteome</keyword>
<evidence type="ECO:0000256" key="1">
    <source>
        <dbReference type="SAM" id="Coils"/>
    </source>
</evidence>
<keyword evidence="1" id="KW-0175">Coiled coil</keyword>
<accession>A0A4Q0I883</accession>